<dbReference type="EMBL" id="AAGRMP010000008">
    <property type="protein sequence ID" value="EBR2060554.1"/>
    <property type="molecule type" value="Genomic_DNA"/>
</dbReference>
<evidence type="ECO:0000313" key="7">
    <source>
        <dbReference type="EMBL" id="EBQ2161529.1"/>
    </source>
</evidence>
<name>A0A5U7B3Q9_SALER</name>
<gene>
    <name evidence="6" type="ORF">A0O94_00140</name>
    <name evidence="2" type="ORF">AIR32_13750</name>
    <name evidence="3" type="ORF">AS631_12265</name>
    <name evidence="4" type="ORF">AXB42_12850</name>
    <name evidence="5" type="ORF">AZG49_13755</name>
    <name evidence="7" type="ORF">AZG61_14460</name>
    <name evidence="9" type="ORF">BU390_12145</name>
    <name evidence="8" type="ORF">BWB20_15005</name>
    <name evidence="10" type="ORF">CEW35_22705</name>
</gene>
<evidence type="ECO:0000313" key="2">
    <source>
        <dbReference type="EMBL" id="EBP7789460.1"/>
    </source>
</evidence>
<accession>A0A5U7B3Q9</accession>
<evidence type="ECO:0000313" key="3">
    <source>
        <dbReference type="EMBL" id="EBP9494896.1"/>
    </source>
</evidence>
<protein>
    <submittedName>
        <fullName evidence="8">Uncharacterized protein</fullName>
    </submittedName>
</protein>
<dbReference type="AlphaFoldDB" id="A0A5U7B3Q9"/>
<dbReference type="RefSeq" id="WP_000549080.1">
    <property type="nucleotide sequence ID" value="NZ_JBHZFC020000016.1"/>
</dbReference>
<feature type="region of interest" description="Disordered" evidence="1">
    <location>
        <begin position="1"/>
        <end position="26"/>
    </location>
</feature>
<evidence type="ECO:0000313" key="5">
    <source>
        <dbReference type="EMBL" id="EBQ1906943.1"/>
    </source>
</evidence>
<dbReference type="EMBL" id="AAGOGR010000007">
    <property type="protein sequence ID" value="EBQ2161529.1"/>
    <property type="molecule type" value="Genomic_DNA"/>
</dbReference>
<dbReference type="EMBL" id="AAGWRE010000017">
    <property type="protein sequence ID" value="EBS8043550.1"/>
    <property type="molecule type" value="Genomic_DNA"/>
</dbReference>
<dbReference type="EMBL" id="AAGSJZ010000009">
    <property type="protein sequence ID" value="EBR4798308.1"/>
    <property type="molecule type" value="Genomic_DNA"/>
</dbReference>
<dbReference type="EMBL" id="AAGNAL010000014">
    <property type="protein sequence ID" value="EBP7789460.1"/>
    <property type="molecule type" value="Genomic_DNA"/>
</dbReference>
<dbReference type="EMBL" id="AAGNVM010000008">
    <property type="protein sequence ID" value="EBQ0841014.1"/>
    <property type="molecule type" value="Genomic_DNA"/>
</dbReference>
<evidence type="ECO:0000313" key="6">
    <source>
        <dbReference type="EMBL" id="EBQ2062371.1"/>
    </source>
</evidence>
<evidence type="ECO:0000256" key="1">
    <source>
        <dbReference type="SAM" id="MobiDB-lite"/>
    </source>
</evidence>
<sequence>MHKKRSKCRAQVTGEQPTQQGLEGNPGGMWLNRRVSAFVCDELARAGVIRLLRRAPVCMALRRYF</sequence>
<comment type="caution">
    <text evidence="8">The sequence shown here is derived from an EMBL/GenBank/DDBJ whole genome shotgun (WGS) entry which is preliminary data.</text>
</comment>
<feature type="compositionally biased region" description="Polar residues" evidence="1">
    <location>
        <begin position="13"/>
        <end position="22"/>
    </location>
</feature>
<reference evidence="10" key="1">
    <citation type="submission" date="2018-07" db="EMBL/GenBank/DDBJ databases">
        <authorList>
            <consortium name="PulseNet: The National Subtyping Network for Foodborne Disease Surveillance"/>
            <person name="Tarr C.L."/>
            <person name="Trees E."/>
            <person name="Katz L.S."/>
            <person name="Carleton-Romer H.A."/>
            <person name="Stroika S."/>
            <person name="Kucerova Z."/>
            <person name="Roache K.F."/>
            <person name="Sabol A.L."/>
            <person name="Besser J."/>
            <person name="Gerner-Smidt P."/>
        </authorList>
    </citation>
    <scope>NUCLEOTIDE SEQUENCE</scope>
    <source>
        <strain evidence="10">2015AM-0552</strain>
    </source>
</reference>
<evidence type="ECO:0000313" key="4">
    <source>
        <dbReference type="EMBL" id="EBQ0841014.1"/>
    </source>
</evidence>
<evidence type="ECO:0000313" key="9">
    <source>
        <dbReference type="EMBL" id="EBR4798308.1"/>
    </source>
</evidence>
<dbReference type="EMBL" id="AAGNJZ010000010">
    <property type="protein sequence ID" value="EBP9494896.1"/>
    <property type="molecule type" value="Genomic_DNA"/>
</dbReference>
<organism evidence="8">
    <name type="scientific">Salmonella enterica</name>
    <name type="common">Salmonella choleraesuis</name>
    <dbReference type="NCBI Taxonomy" id="28901"/>
    <lineage>
        <taxon>Bacteria</taxon>
        <taxon>Pseudomonadati</taxon>
        <taxon>Pseudomonadota</taxon>
        <taxon>Gammaproteobacteria</taxon>
        <taxon>Enterobacterales</taxon>
        <taxon>Enterobacteriaceae</taxon>
        <taxon>Salmonella</taxon>
    </lineage>
</organism>
<proteinExistence type="predicted"/>
<evidence type="ECO:0000313" key="10">
    <source>
        <dbReference type="EMBL" id="EBS8043550.1"/>
    </source>
</evidence>
<dbReference type="EMBL" id="AAGOEO010000007">
    <property type="protein sequence ID" value="EBQ1906943.1"/>
    <property type="molecule type" value="Genomic_DNA"/>
</dbReference>
<dbReference type="EMBL" id="AAGOFW010000001">
    <property type="protein sequence ID" value="EBQ2062371.1"/>
    <property type="molecule type" value="Genomic_DNA"/>
</dbReference>
<evidence type="ECO:0000313" key="8">
    <source>
        <dbReference type="EMBL" id="EBR2060554.1"/>
    </source>
</evidence>
<reference evidence="8" key="2">
    <citation type="submission" date="2018-07" db="EMBL/GenBank/DDBJ databases">
        <authorList>
            <consortium name="GenomeTrakr network: Whole genome sequencing for foodborne pathogen traceback"/>
        </authorList>
    </citation>
    <scope>NUCLEOTIDE SEQUENCE</scope>
    <source>
        <strain evidence="2">CFSAN033326</strain>
        <strain evidence="3">CFSAN042056</strain>
        <strain evidence="4">CFSAN045582</strain>
        <strain evidence="5">CFSAN047084</strain>
        <strain evidence="7">CFSAN047096</strain>
        <strain evidence="6">CFSAN047619</strain>
        <strain evidence="9">CFSAN058780</strain>
        <strain evidence="8">CFSAN059127</strain>
    </source>
</reference>